<evidence type="ECO:0000313" key="2">
    <source>
        <dbReference type="Proteomes" id="UP000821845"/>
    </source>
</evidence>
<proteinExistence type="predicted"/>
<accession>A0ACB7RRP8</accession>
<name>A0ACB7RRP8_HYAAI</name>
<comment type="caution">
    <text evidence="1">The sequence shown here is derived from an EMBL/GenBank/DDBJ whole genome shotgun (WGS) entry which is preliminary data.</text>
</comment>
<dbReference type="EMBL" id="CM023488">
    <property type="protein sequence ID" value="KAH6924381.1"/>
    <property type="molecule type" value="Genomic_DNA"/>
</dbReference>
<reference evidence="1" key="1">
    <citation type="submission" date="2020-05" db="EMBL/GenBank/DDBJ databases">
        <title>Large-scale comparative analyses of tick genomes elucidate their genetic diversity and vector capacities.</title>
        <authorList>
            <person name="Jia N."/>
            <person name="Wang J."/>
            <person name="Shi W."/>
            <person name="Du L."/>
            <person name="Sun Y."/>
            <person name="Zhan W."/>
            <person name="Jiang J."/>
            <person name="Wang Q."/>
            <person name="Zhang B."/>
            <person name="Ji P."/>
            <person name="Sakyi L.B."/>
            <person name="Cui X."/>
            <person name="Yuan T."/>
            <person name="Jiang B."/>
            <person name="Yang W."/>
            <person name="Lam T.T.-Y."/>
            <person name="Chang Q."/>
            <person name="Ding S."/>
            <person name="Wang X."/>
            <person name="Zhu J."/>
            <person name="Ruan X."/>
            <person name="Zhao L."/>
            <person name="Wei J."/>
            <person name="Que T."/>
            <person name="Du C."/>
            <person name="Cheng J."/>
            <person name="Dai P."/>
            <person name="Han X."/>
            <person name="Huang E."/>
            <person name="Gao Y."/>
            <person name="Liu J."/>
            <person name="Shao H."/>
            <person name="Ye R."/>
            <person name="Li L."/>
            <person name="Wei W."/>
            <person name="Wang X."/>
            <person name="Wang C."/>
            <person name="Yang T."/>
            <person name="Huo Q."/>
            <person name="Li W."/>
            <person name="Guo W."/>
            <person name="Chen H."/>
            <person name="Zhou L."/>
            <person name="Ni X."/>
            <person name="Tian J."/>
            <person name="Zhou Y."/>
            <person name="Sheng Y."/>
            <person name="Liu T."/>
            <person name="Pan Y."/>
            <person name="Xia L."/>
            <person name="Li J."/>
            <person name="Zhao F."/>
            <person name="Cao W."/>
        </authorList>
    </citation>
    <scope>NUCLEOTIDE SEQUENCE</scope>
    <source>
        <strain evidence="1">Hyas-2018</strain>
    </source>
</reference>
<gene>
    <name evidence="1" type="ORF">HPB50_016437</name>
</gene>
<sequence length="62" mass="6895">MNRSPINASQCCPDHQQANPVELTRVHQRSSRRLRGASPELGRLLFAPNFDTETLDAATMTS</sequence>
<protein>
    <submittedName>
        <fullName evidence="1">Uncharacterized protein</fullName>
    </submittedName>
</protein>
<dbReference type="Proteomes" id="UP000821845">
    <property type="component" value="Chromosome 8"/>
</dbReference>
<organism evidence="1 2">
    <name type="scientific">Hyalomma asiaticum</name>
    <name type="common">Tick</name>
    <dbReference type="NCBI Taxonomy" id="266040"/>
    <lineage>
        <taxon>Eukaryota</taxon>
        <taxon>Metazoa</taxon>
        <taxon>Ecdysozoa</taxon>
        <taxon>Arthropoda</taxon>
        <taxon>Chelicerata</taxon>
        <taxon>Arachnida</taxon>
        <taxon>Acari</taxon>
        <taxon>Parasitiformes</taxon>
        <taxon>Ixodida</taxon>
        <taxon>Ixodoidea</taxon>
        <taxon>Ixodidae</taxon>
        <taxon>Hyalomminae</taxon>
        <taxon>Hyalomma</taxon>
    </lineage>
</organism>
<evidence type="ECO:0000313" key="1">
    <source>
        <dbReference type="EMBL" id="KAH6924381.1"/>
    </source>
</evidence>
<keyword evidence="2" id="KW-1185">Reference proteome</keyword>